<reference evidence="2 3" key="1">
    <citation type="submission" date="2017-01" db="EMBL/GenBank/DDBJ databases">
        <title>Draft genome sequence of an E. coli strain isolated from human, in Amazon, Brazil.</title>
        <authorList>
            <person name="Moura Q."/>
            <person name="Fernandes M.R."/>
            <person name="Cerdeira L."/>
            <person name="Vianello M."/>
            <person name="Souza T.A."/>
            <person name="Ienne S."/>
            <person name="Lincopan N."/>
        </authorList>
    </citation>
    <scope>NUCLEOTIDE SEQUENCE [LARGE SCALE GENOMIC DNA]</scope>
    <source>
        <strain evidence="2 3">ICBEcBL-II-13</strain>
    </source>
</reference>
<dbReference type="EMBL" id="MTPS01000031">
    <property type="protein sequence ID" value="ONG36538.1"/>
    <property type="molecule type" value="Genomic_DNA"/>
</dbReference>
<sequence>MAGCLILNEETAKAGESYYRISPDTFQKATDRVTDKLYRVEGEYHEKVANEMDKQGFKSLSTTESGVLDIKIKAIKRLYYGLGFYRGRGDCSPLSQK</sequence>
<dbReference type="Proteomes" id="UP000188967">
    <property type="component" value="Unassembled WGS sequence"/>
</dbReference>
<reference evidence="1" key="2">
    <citation type="submission" date="2024-02" db="EMBL/GenBank/DDBJ databases">
        <authorList>
            <consortium name="Clinical and Environmental Microbiology Branch: Whole genome sequencing antimicrobial resistance pathogens in the healthcare setting"/>
        </authorList>
    </citation>
    <scope>NUCLEOTIDE SEQUENCE</scope>
    <source>
        <strain evidence="1">2023QG-00028</strain>
    </source>
</reference>
<proteinExistence type="predicted"/>
<accession>A0A1V2GLF6</accession>
<dbReference type="AlphaFoldDB" id="A0A1V2GLF6"/>
<name>A0A1V2GLF6_ECOLX</name>
<evidence type="ECO:0000313" key="1">
    <source>
        <dbReference type="EMBL" id="EMM9721967.1"/>
    </source>
</evidence>
<evidence type="ECO:0000313" key="3">
    <source>
        <dbReference type="Proteomes" id="UP000188967"/>
    </source>
</evidence>
<dbReference type="EMBL" id="ABKSHZ030000005">
    <property type="protein sequence ID" value="EMM9721967.1"/>
    <property type="molecule type" value="Genomic_DNA"/>
</dbReference>
<gene>
    <name evidence="2" type="ORF">BXT93_02420</name>
    <name evidence="1" type="ORF">PWL68_002073</name>
</gene>
<protein>
    <submittedName>
        <fullName evidence="2">Uncharacterized protein</fullName>
    </submittedName>
</protein>
<evidence type="ECO:0000313" key="2">
    <source>
        <dbReference type="EMBL" id="ONG36538.1"/>
    </source>
</evidence>
<comment type="caution">
    <text evidence="2">The sequence shown here is derived from an EMBL/GenBank/DDBJ whole genome shotgun (WGS) entry which is preliminary data.</text>
</comment>
<organism evidence="2 3">
    <name type="scientific">Escherichia coli</name>
    <dbReference type="NCBI Taxonomy" id="562"/>
    <lineage>
        <taxon>Bacteria</taxon>
        <taxon>Pseudomonadati</taxon>
        <taxon>Pseudomonadota</taxon>
        <taxon>Gammaproteobacteria</taxon>
        <taxon>Enterobacterales</taxon>
        <taxon>Enterobacteriaceae</taxon>
        <taxon>Escherichia</taxon>
    </lineage>
</organism>